<gene>
    <name evidence="2" type="ORF">GP486_005031</name>
</gene>
<sequence length="143" mass="15673">MSNQPSVRIPPAVHQATAIFLATRTGPIPYIQNCFPRQGSPAYNPREVKRAFQTVTAYLRRHNVGAADAYATDDAGGCSVVCVRSVYRGPPTCERWFHDLQTTIADNFHCVRRTVFLDGGGEIVVAFMGIKENAASAALAFER</sequence>
<proteinExistence type="predicted"/>
<feature type="non-terminal residue" evidence="2">
    <location>
        <position position="143"/>
    </location>
</feature>
<accession>A0A9P8L9Y1</accession>
<dbReference type="EMBL" id="JAGHQM010000886">
    <property type="protein sequence ID" value="KAH0557180.1"/>
    <property type="molecule type" value="Genomic_DNA"/>
</dbReference>
<name>A0A9P8L9Y1_9PEZI</name>
<organism evidence="2 3">
    <name type="scientific">Trichoglossum hirsutum</name>
    <dbReference type="NCBI Taxonomy" id="265104"/>
    <lineage>
        <taxon>Eukaryota</taxon>
        <taxon>Fungi</taxon>
        <taxon>Dikarya</taxon>
        <taxon>Ascomycota</taxon>
        <taxon>Pezizomycotina</taxon>
        <taxon>Geoglossomycetes</taxon>
        <taxon>Geoglossales</taxon>
        <taxon>Geoglossaceae</taxon>
        <taxon>Trichoglossum</taxon>
    </lineage>
</organism>
<feature type="domain" description="DUF7168" evidence="1">
    <location>
        <begin position="74"/>
        <end position="142"/>
    </location>
</feature>
<dbReference type="Pfam" id="PF23771">
    <property type="entry name" value="DUF7168"/>
    <property type="match status" value="1"/>
</dbReference>
<protein>
    <recommendedName>
        <fullName evidence="1">DUF7168 domain-containing protein</fullName>
    </recommendedName>
</protein>
<dbReference type="InterPro" id="IPR055592">
    <property type="entry name" value="DUF7168"/>
</dbReference>
<comment type="caution">
    <text evidence="2">The sequence shown here is derived from an EMBL/GenBank/DDBJ whole genome shotgun (WGS) entry which is preliminary data.</text>
</comment>
<reference evidence="2" key="1">
    <citation type="submission" date="2021-03" db="EMBL/GenBank/DDBJ databases">
        <title>Comparative genomics and phylogenomic investigation of the class Geoglossomycetes provide insights into ecological specialization and systematics.</title>
        <authorList>
            <person name="Melie T."/>
            <person name="Pirro S."/>
            <person name="Miller A.N."/>
            <person name="Quandt A."/>
        </authorList>
    </citation>
    <scope>NUCLEOTIDE SEQUENCE</scope>
    <source>
        <strain evidence="2">CAQ_001_2017</strain>
    </source>
</reference>
<dbReference type="Proteomes" id="UP000750711">
    <property type="component" value="Unassembled WGS sequence"/>
</dbReference>
<evidence type="ECO:0000313" key="2">
    <source>
        <dbReference type="EMBL" id="KAH0557180.1"/>
    </source>
</evidence>
<evidence type="ECO:0000259" key="1">
    <source>
        <dbReference type="Pfam" id="PF23771"/>
    </source>
</evidence>
<dbReference type="AlphaFoldDB" id="A0A9P8L9Y1"/>
<keyword evidence="3" id="KW-1185">Reference proteome</keyword>
<evidence type="ECO:0000313" key="3">
    <source>
        <dbReference type="Proteomes" id="UP000750711"/>
    </source>
</evidence>